<dbReference type="Pfam" id="PF00072">
    <property type="entry name" value="Response_reg"/>
    <property type="match status" value="1"/>
</dbReference>
<dbReference type="KEGG" id="pcav:D3880_03285"/>
<evidence type="ECO:0000256" key="1">
    <source>
        <dbReference type="PROSITE-ProRule" id="PRU00169"/>
    </source>
</evidence>
<keyword evidence="5" id="KW-1185">Reference proteome</keyword>
<dbReference type="Proteomes" id="UP000265560">
    <property type="component" value="Chromosome"/>
</dbReference>
<evidence type="ECO:0000313" key="4">
    <source>
        <dbReference type="EMBL" id="AYC31474.1"/>
    </source>
</evidence>
<dbReference type="Gene3D" id="1.10.3210.10">
    <property type="entry name" value="Hypothetical protein af1432"/>
    <property type="match status" value="1"/>
</dbReference>
<dbReference type="PANTHER" id="PTHR45228">
    <property type="entry name" value="CYCLIC DI-GMP PHOSPHODIESTERASE TM_0186-RELATED"/>
    <property type="match status" value="1"/>
</dbReference>
<reference evidence="5" key="1">
    <citation type="submission" date="2018-09" db="EMBL/GenBank/DDBJ databases">
        <authorList>
            <person name="Zhu H."/>
        </authorList>
    </citation>
    <scope>NUCLEOTIDE SEQUENCE [LARGE SCALE GENOMIC DNA]</scope>
    <source>
        <strain evidence="5">K2W31S-8</strain>
    </source>
</reference>
<dbReference type="OrthoDB" id="9802066at2"/>
<dbReference type="SUPFAM" id="SSF109604">
    <property type="entry name" value="HD-domain/PDEase-like"/>
    <property type="match status" value="1"/>
</dbReference>
<organism evidence="4 5">
    <name type="scientific">Pseudomonas cavernae</name>
    <dbReference type="NCBI Taxonomy" id="2320867"/>
    <lineage>
        <taxon>Bacteria</taxon>
        <taxon>Pseudomonadati</taxon>
        <taxon>Pseudomonadota</taxon>
        <taxon>Gammaproteobacteria</taxon>
        <taxon>Pseudomonadales</taxon>
        <taxon>Pseudomonadaceae</taxon>
        <taxon>Pseudomonas</taxon>
    </lineage>
</organism>
<dbReference type="AlphaFoldDB" id="A0A385YY30"/>
<dbReference type="GO" id="GO:0008081">
    <property type="term" value="F:phosphoric diester hydrolase activity"/>
    <property type="evidence" value="ECO:0007669"/>
    <property type="project" value="UniProtKB-ARBA"/>
</dbReference>
<dbReference type="SMART" id="SM00448">
    <property type="entry name" value="REC"/>
    <property type="match status" value="1"/>
</dbReference>
<dbReference type="Pfam" id="PF13487">
    <property type="entry name" value="HD_5"/>
    <property type="match status" value="1"/>
</dbReference>
<dbReference type="GO" id="GO:0000160">
    <property type="term" value="P:phosphorelay signal transduction system"/>
    <property type="evidence" value="ECO:0007669"/>
    <property type="project" value="InterPro"/>
</dbReference>
<dbReference type="SUPFAM" id="SSF52172">
    <property type="entry name" value="CheY-like"/>
    <property type="match status" value="1"/>
</dbReference>
<dbReference type="InterPro" id="IPR001789">
    <property type="entry name" value="Sig_transdc_resp-reg_receiver"/>
</dbReference>
<gene>
    <name evidence="4" type="ORF">D3880_03285</name>
</gene>
<dbReference type="InterPro" id="IPR052020">
    <property type="entry name" value="Cyclic_di-GMP/3'3'-cGAMP_PDE"/>
</dbReference>
<proteinExistence type="predicted"/>
<sequence length="399" mass="43763">MSEMLDRSEQEVILVVDDMPDNLELMSELLLQHYRVKVANNGAQALRIAAAAPQPDLILLDVMMPALDGYEVCRRLKAEPATRNIPVVFLTARSEVADEQHGFDLGANDYITKPISPPILLARVRAQLQLKAAADYLRDKSEYLELEVKRRTREIQNLHDATLEAMAHLADTRDNPCGHHLTRIELFIRVLAGALARQVPALTAELNEEHIALLGKSALLHDIGKLSIPDRILLNPAALAGADLELMRSHTRAGRDAIERAERRLGGSASYLTLAKEIAYSHHERWDGSGYPEGLRGAQIPLSARLMALADCYDELTSRHPYRASLGPAEAVAQIGAASGTHFDPQVVLAFLEVAGTFALIAERHADNAAALGGGLQRLEESLAESIELTPPPTLFHQR</sequence>
<accession>A0A385YY30</accession>
<dbReference type="PROSITE" id="PS51832">
    <property type="entry name" value="HD_GYP"/>
    <property type="match status" value="1"/>
</dbReference>
<dbReference type="RefSeq" id="WP_119892100.1">
    <property type="nucleotide sequence ID" value="NZ_CP032419.1"/>
</dbReference>
<feature type="domain" description="Response regulatory" evidence="2">
    <location>
        <begin position="12"/>
        <end position="128"/>
    </location>
</feature>
<dbReference type="InterPro" id="IPR011006">
    <property type="entry name" value="CheY-like_superfamily"/>
</dbReference>
<dbReference type="InterPro" id="IPR003607">
    <property type="entry name" value="HD/PDEase_dom"/>
</dbReference>
<dbReference type="InterPro" id="IPR037522">
    <property type="entry name" value="HD_GYP_dom"/>
</dbReference>
<dbReference type="Gene3D" id="3.40.50.2300">
    <property type="match status" value="1"/>
</dbReference>
<feature type="modified residue" description="4-aspartylphosphate" evidence="1">
    <location>
        <position position="61"/>
    </location>
</feature>
<dbReference type="PANTHER" id="PTHR45228:SF5">
    <property type="entry name" value="CYCLIC DI-GMP PHOSPHODIESTERASE VC_1348-RELATED"/>
    <property type="match status" value="1"/>
</dbReference>
<dbReference type="PROSITE" id="PS50110">
    <property type="entry name" value="RESPONSE_REGULATORY"/>
    <property type="match status" value="1"/>
</dbReference>
<keyword evidence="1" id="KW-0597">Phosphoprotein</keyword>
<evidence type="ECO:0000313" key="5">
    <source>
        <dbReference type="Proteomes" id="UP000265560"/>
    </source>
</evidence>
<evidence type="ECO:0000259" key="3">
    <source>
        <dbReference type="PROSITE" id="PS51832"/>
    </source>
</evidence>
<feature type="domain" description="HD-GYP" evidence="3">
    <location>
        <begin position="155"/>
        <end position="367"/>
    </location>
</feature>
<protein>
    <submittedName>
        <fullName evidence="4">Response regulator</fullName>
    </submittedName>
</protein>
<dbReference type="EMBL" id="CP032419">
    <property type="protein sequence ID" value="AYC31474.1"/>
    <property type="molecule type" value="Genomic_DNA"/>
</dbReference>
<name>A0A385YY30_9PSED</name>
<evidence type="ECO:0000259" key="2">
    <source>
        <dbReference type="PROSITE" id="PS50110"/>
    </source>
</evidence>
<dbReference type="CDD" id="cd00077">
    <property type="entry name" value="HDc"/>
    <property type="match status" value="1"/>
</dbReference>